<feature type="transmembrane region" description="Helical" evidence="10">
    <location>
        <begin position="311"/>
        <end position="332"/>
    </location>
</feature>
<dbReference type="Gene3D" id="6.10.140.1330">
    <property type="match status" value="1"/>
</dbReference>
<dbReference type="GO" id="GO:0098719">
    <property type="term" value="P:sodium ion import across plasma membrane"/>
    <property type="evidence" value="ECO:0007669"/>
    <property type="project" value="TreeGrafter"/>
</dbReference>
<feature type="transmembrane region" description="Helical" evidence="10">
    <location>
        <begin position="42"/>
        <end position="66"/>
    </location>
</feature>
<reference evidence="12 13" key="2">
    <citation type="journal article" date="2015" name="Genome Announc.">
        <title>Complete Genome Sequence of Coriobacteriaceae Strain 68-1-3, a Novel Mucus-Degrading Isolate from the Swine Intestinal Tract.</title>
        <authorList>
            <person name="Looft T."/>
            <person name="Bayles D.O."/>
            <person name="Alt D.P."/>
            <person name="Stanton T.B."/>
        </authorList>
    </citation>
    <scope>NUCLEOTIDE SEQUENCE [LARGE SCALE GENOMIC DNA]</scope>
    <source>
        <strain evidence="12 13">68-1-3</strain>
    </source>
</reference>
<dbReference type="GO" id="GO:0005886">
    <property type="term" value="C:plasma membrane"/>
    <property type="evidence" value="ECO:0007669"/>
    <property type="project" value="UniProtKB-SubCell"/>
</dbReference>
<evidence type="ECO:0000313" key="12">
    <source>
        <dbReference type="EMBL" id="AJC11754.1"/>
    </source>
</evidence>
<keyword evidence="6" id="KW-0915">Sodium</keyword>
<evidence type="ECO:0000313" key="13">
    <source>
        <dbReference type="Proteomes" id="UP000031121"/>
    </source>
</evidence>
<dbReference type="PANTHER" id="PTHR10110:SF86">
    <property type="entry name" value="SODIUM_HYDROGEN EXCHANGER 7"/>
    <property type="match status" value="1"/>
</dbReference>
<dbReference type="GO" id="GO:0051453">
    <property type="term" value="P:regulation of intracellular pH"/>
    <property type="evidence" value="ECO:0007669"/>
    <property type="project" value="TreeGrafter"/>
</dbReference>
<dbReference type="EMBL" id="CP009302">
    <property type="protein sequence ID" value="AJC11754.1"/>
    <property type="molecule type" value="Genomic_DNA"/>
</dbReference>
<reference evidence="13" key="1">
    <citation type="submission" date="2014-08" db="EMBL/GenBank/DDBJ databases">
        <title>Coriobacteriaceae sp. complete genome.</title>
        <authorList>
            <person name="Looft T."/>
            <person name="Bayles D.O."/>
            <person name="Stanton T.B."/>
        </authorList>
    </citation>
    <scope>NUCLEOTIDE SEQUENCE [LARGE SCALE GENOMIC DNA]</scope>
    <source>
        <strain evidence="13">68-1-3</strain>
    </source>
</reference>
<keyword evidence="2" id="KW-0813">Transport</keyword>
<sequence>METLTLALVLLAAVLVSAIVEQILPKVSSPLIQIGMGSLVAIAAQGHVSIELEPEIFLVLFIAPLLFNEAREADKAQLWKNKSATLAYAVGLVLVIALAIGFSVHALIPSIGLAAALALGAALGPTDAVAVAALSDEADIPERQQAVLQGESLLNDASGIVAFQFAIAVAAGGSFVASEALADFLVEFFGGLALGIGIGIIVNLITAKVRDLGLENTTFHVLYEIFTPFIAFLIAEKAGVSAVIAVVACGVAMSFARRNLGPSIAHMNIVSASVWKVLTFTLNGVVFVLLGTQIPNAFFGGFMLPLANIELLGYVVLVTLIMHGARLLWSLAAERIADRKSESKRAFPERLRSAALTTLAGAKGTITLAIMFTIPTTMVANGVVVRFPNRDLLIFIASGVILLSLVLATFLVPLLAPRKKEAEHLDTRRERAEKQADIMRSVIEELSARQTASNRRATSEVIRRYNDRIARVLESGDIEVASDAEVRIQALQWEQEHVWNLIERGEIPLIEGYRFASRLEHLEAAIQRSGGRLARMRSRIGRLLLAARTFWHEARRRLPSTEKADSAAIMRDIQARAIKYAIQRMQAEMARSGTRTEAYSNLIIEYQMALASLWLSSPSITAIAKRESSVEEVVRTGLIIELEQIQSAYEEGRLSRSEARDMRQNVMLMQIDLDNQV</sequence>
<dbReference type="PANTHER" id="PTHR10110">
    <property type="entry name" value="SODIUM/HYDROGEN EXCHANGER"/>
    <property type="match status" value="1"/>
</dbReference>
<gene>
    <name evidence="12" type="ORF">JI75_02805</name>
</gene>
<dbReference type="STRING" id="1531429.JI75_02805"/>
<feature type="transmembrane region" description="Helical" evidence="10">
    <location>
        <begin position="86"/>
        <end position="108"/>
    </location>
</feature>
<dbReference type="KEGG" id="cbac:JI75_02805"/>
<evidence type="ECO:0000256" key="1">
    <source>
        <dbReference type="ARBA" id="ARBA00004651"/>
    </source>
</evidence>
<keyword evidence="5 10" id="KW-1133">Transmembrane helix</keyword>
<evidence type="ECO:0000256" key="8">
    <source>
        <dbReference type="ARBA" id="ARBA00023136"/>
    </source>
</evidence>
<accession>A0A0A8B310</accession>
<keyword evidence="3" id="KW-1003">Cell membrane</keyword>
<organism evidence="12 13">
    <name type="scientific">Berryella intestinalis</name>
    <dbReference type="NCBI Taxonomy" id="1531429"/>
    <lineage>
        <taxon>Bacteria</taxon>
        <taxon>Bacillati</taxon>
        <taxon>Actinomycetota</taxon>
        <taxon>Coriobacteriia</taxon>
        <taxon>Eggerthellales</taxon>
        <taxon>Eggerthellaceae</taxon>
        <taxon>Berryella</taxon>
    </lineage>
</organism>
<feature type="domain" description="Cation/H+ exchanger transmembrane" evidence="11">
    <location>
        <begin position="13"/>
        <end position="414"/>
    </location>
</feature>
<keyword evidence="13" id="KW-1185">Reference proteome</keyword>
<evidence type="ECO:0000256" key="3">
    <source>
        <dbReference type="ARBA" id="ARBA00022475"/>
    </source>
</evidence>
<dbReference type="InterPro" id="IPR006153">
    <property type="entry name" value="Cation/H_exchanger_TM"/>
</dbReference>
<keyword evidence="7" id="KW-0406">Ion transport</keyword>
<evidence type="ECO:0000256" key="10">
    <source>
        <dbReference type="SAM" id="Phobius"/>
    </source>
</evidence>
<dbReference type="OrthoDB" id="9809206at2"/>
<feature type="transmembrane region" description="Helical" evidence="10">
    <location>
        <begin position="353"/>
        <end position="372"/>
    </location>
</feature>
<evidence type="ECO:0000256" key="5">
    <source>
        <dbReference type="ARBA" id="ARBA00022989"/>
    </source>
</evidence>
<keyword evidence="9" id="KW-0739">Sodium transport</keyword>
<keyword evidence="4 10" id="KW-0812">Transmembrane</keyword>
<dbReference type="GO" id="GO:0015386">
    <property type="term" value="F:potassium:proton antiporter activity"/>
    <property type="evidence" value="ECO:0007669"/>
    <property type="project" value="TreeGrafter"/>
</dbReference>
<evidence type="ECO:0000256" key="9">
    <source>
        <dbReference type="ARBA" id="ARBA00023201"/>
    </source>
</evidence>
<dbReference type="GO" id="GO:0015385">
    <property type="term" value="F:sodium:proton antiporter activity"/>
    <property type="evidence" value="ECO:0007669"/>
    <property type="project" value="InterPro"/>
</dbReference>
<dbReference type="AlphaFoldDB" id="A0A0A8B310"/>
<dbReference type="Pfam" id="PF00999">
    <property type="entry name" value="Na_H_Exchanger"/>
    <property type="match status" value="1"/>
</dbReference>
<keyword evidence="8 10" id="KW-0472">Membrane</keyword>
<comment type="subcellular location">
    <subcellularLocation>
        <location evidence="1">Cell membrane</location>
        <topology evidence="1">Multi-pass membrane protein</topology>
    </subcellularLocation>
</comment>
<dbReference type="Proteomes" id="UP000031121">
    <property type="component" value="Chromosome"/>
</dbReference>
<name>A0A0A8B310_9ACTN</name>
<evidence type="ECO:0000256" key="6">
    <source>
        <dbReference type="ARBA" id="ARBA00023053"/>
    </source>
</evidence>
<feature type="transmembrane region" description="Helical" evidence="10">
    <location>
        <begin position="225"/>
        <end position="256"/>
    </location>
</feature>
<dbReference type="RefSeq" id="WP_039688559.1">
    <property type="nucleotide sequence ID" value="NZ_CP009302.1"/>
</dbReference>
<feature type="transmembrane region" description="Helical" evidence="10">
    <location>
        <begin position="157"/>
        <end position="177"/>
    </location>
</feature>
<feature type="transmembrane region" description="Helical" evidence="10">
    <location>
        <begin position="184"/>
        <end position="205"/>
    </location>
</feature>
<evidence type="ECO:0000256" key="2">
    <source>
        <dbReference type="ARBA" id="ARBA00022448"/>
    </source>
</evidence>
<dbReference type="HOGENOM" id="CLU_005912_6_2_11"/>
<feature type="transmembrane region" description="Helical" evidence="10">
    <location>
        <begin position="277"/>
        <end position="299"/>
    </location>
</feature>
<evidence type="ECO:0000256" key="4">
    <source>
        <dbReference type="ARBA" id="ARBA00022692"/>
    </source>
</evidence>
<evidence type="ECO:0000256" key="7">
    <source>
        <dbReference type="ARBA" id="ARBA00023065"/>
    </source>
</evidence>
<evidence type="ECO:0000259" key="11">
    <source>
        <dbReference type="Pfam" id="PF00999"/>
    </source>
</evidence>
<dbReference type="InterPro" id="IPR018422">
    <property type="entry name" value="Cation/H_exchanger_CPA1"/>
</dbReference>
<protein>
    <recommendedName>
        <fullName evidence="11">Cation/H+ exchanger transmembrane domain-containing protein</fullName>
    </recommendedName>
</protein>
<feature type="transmembrane region" description="Helical" evidence="10">
    <location>
        <begin position="392"/>
        <end position="416"/>
    </location>
</feature>
<proteinExistence type="predicted"/>